<sequence length="229" mass="24461">MSSQRSATSDHVQIIPFCAPLPSQNGNASPSSDETFGVVGTITLRGPSAVVWFGWGDIESADDEEPTAKQRDLDECVSVGNGELMMDFDWIVQSFVVSLFLSLIDGTSNEYVISSFPATGNPPMGSLSLSMPPSKQSSVHNDVPSTQLIGGSSEEDMILGQQISARLAKRVGWPIFVSCSFHGWGDDSGSGEAFCLGMDVSPQLAAAVAEKEVARILIREKERIADCAR</sequence>
<reference evidence="1 2" key="1">
    <citation type="journal article" date="2020" name="G3 (Bethesda)">
        <title>Improved Reference Genome for Cyclotella cryptica CCMP332, a Model for Cell Wall Morphogenesis, Salinity Adaptation, and Lipid Production in Diatoms (Bacillariophyta).</title>
        <authorList>
            <person name="Roberts W.R."/>
            <person name="Downey K.M."/>
            <person name="Ruck E.C."/>
            <person name="Traller J.C."/>
            <person name="Alverson A.J."/>
        </authorList>
    </citation>
    <scope>NUCLEOTIDE SEQUENCE [LARGE SCALE GENOMIC DNA]</scope>
    <source>
        <strain evidence="1 2">CCMP332</strain>
    </source>
</reference>
<dbReference type="EMBL" id="JABMIG020000051">
    <property type="protein sequence ID" value="KAL3797844.1"/>
    <property type="molecule type" value="Genomic_DNA"/>
</dbReference>
<evidence type="ECO:0000313" key="2">
    <source>
        <dbReference type="Proteomes" id="UP001516023"/>
    </source>
</evidence>
<dbReference type="InterPro" id="IPR032157">
    <property type="entry name" value="PAC4"/>
</dbReference>
<evidence type="ECO:0008006" key="3">
    <source>
        <dbReference type="Google" id="ProtNLM"/>
    </source>
</evidence>
<comment type="caution">
    <text evidence="1">The sequence shown here is derived from an EMBL/GenBank/DDBJ whole genome shotgun (WGS) entry which is preliminary data.</text>
</comment>
<dbReference type="Pfam" id="PF16093">
    <property type="entry name" value="PAC4"/>
    <property type="match status" value="1"/>
</dbReference>
<dbReference type="Proteomes" id="UP001516023">
    <property type="component" value="Unassembled WGS sequence"/>
</dbReference>
<organism evidence="1 2">
    <name type="scientific">Cyclotella cryptica</name>
    <dbReference type="NCBI Taxonomy" id="29204"/>
    <lineage>
        <taxon>Eukaryota</taxon>
        <taxon>Sar</taxon>
        <taxon>Stramenopiles</taxon>
        <taxon>Ochrophyta</taxon>
        <taxon>Bacillariophyta</taxon>
        <taxon>Coscinodiscophyceae</taxon>
        <taxon>Thalassiosirophycidae</taxon>
        <taxon>Stephanodiscales</taxon>
        <taxon>Stephanodiscaceae</taxon>
        <taxon>Cyclotella</taxon>
    </lineage>
</organism>
<evidence type="ECO:0000313" key="1">
    <source>
        <dbReference type="EMBL" id="KAL3797844.1"/>
    </source>
</evidence>
<name>A0ABD3QBV5_9STRA</name>
<gene>
    <name evidence="1" type="ORF">HJC23_006882</name>
</gene>
<keyword evidence="2" id="KW-1185">Reference proteome</keyword>
<dbReference type="AlphaFoldDB" id="A0ABD3QBV5"/>
<proteinExistence type="predicted"/>
<protein>
    <recommendedName>
        <fullName evidence="3">Proteasome assembly chaperone 2</fullName>
    </recommendedName>
</protein>
<accession>A0ABD3QBV5</accession>